<comment type="caution">
    <text evidence="11">The sequence shown here is derived from an EMBL/GenBank/DDBJ whole genome shotgun (WGS) entry which is preliminary data.</text>
</comment>
<keyword evidence="4" id="KW-0963">Cytoplasm</keyword>
<protein>
    <recommendedName>
        <fullName evidence="3">tRNA threonylcarbamoyladenosine biosynthesis protein TsaE</fullName>
    </recommendedName>
    <alternativeName>
        <fullName evidence="10">t(6)A37 threonylcarbamoyladenosine biosynthesis protein TsaE</fullName>
    </alternativeName>
</protein>
<dbReference type="EMBL" id="APML01000045">
    <property type="protein sequence ID" value="ENH96414.1"/>
    <property type="molecule type" value="Genomic_DNA"/>
</dbReference>
<dbReference type="PANTHER" id="PTHR33540:SF2">
    <property type="entry name" value="TRNA THREONYLCARBAMOYLADENOSINE BIOSYNTHESIS PROTEIN TSAE"/>
    <property type="match status" value="1"/>
</dbReference>
<dbReference type="Gene3D" id="3.40.50.300">
    <property type="entry name" value="P-loop containing nucleotide triphosphate hydrolases"/>
    <property type="match status" value="1"/>
</dbReference>
<dbReference type="PATRIC" id="fig|1308866.3.peg.2220"/>
<evidence type="ECO:0000256" key="5">
    <source>
        <dbReference type="ARBA" id="ARBA00022694"/>
    </source>
</evidence>
<dbReference type="GO" id="GO:0002949">
    <property type="term" value="P:tRNA threonylcarbamoyladenosine modification"/>
    <property type="evidence" value="ECO:0007669"/>
    <property type="project" value="InterPro"/>
</dbReference>
<dbReference type="InterPro" id="IPR003442">
    <property type="entry name" value="T6A_TsaE"/>
</dbReference>
<evidence type="ECO:0000256" key="7">
    <source>
        <dbReference type="ARBA" id="ARBA00022741"/>
    </source>
</evidence>
<keyword evidence="7" id="KW-0547">Nucleotide-binding</keyword>
<dbReference type="NCBIfam" id="TIGR00150">
    <property type="entry name" value="T6A_YjeE"/>
    <property type="match status" value="1"/>
</dbReference>
<evidence type="ECO:0000313" key="11">
    <source>
        <dbReference type="EMBL" id="ENH96414.1"/>
    </source>
</evidence>
<evidence type="ECO:0000256" key="4">
    <source>
        <dbReference type="ARBA" id="ARBA00022490"/>
    </source>
</evidence>
<evidence type="ECO:0000256" key="6">
    <source>
        <dbReference type="ARBA" id="ARBA00022723"/>
    </source>
</evidence>
<evidence type="ECO:0000256" key="1">
    <source>
        <dbReference type="ARBA" id="ARBA00004496"/>
    </source>
</evidence>
<accession>N4WAX6</accession>
<evidence type="ECO:0000256" key="10">
    <source>
        <dbReference type="ARBA" id="ARBA00032441"/>
    </source>
</evidence>
<dbReference type="InterPro" id="IPR027417">
    <property type="entry name" value="P-loop_NTPase"/>
</dbReference>
<evidence type="ECO:0000256" key="3">
    <source>
        <dbReference type="ARBA" id="ARBA00019010"/>
    </source>
</evidence>
<dbReference type="Proteomes" id="UP000012283">
    <property type="component" value="Unassembled WGS sequence"/>
</dbReference>
<dbReference type="SUPFAM" id="SSF52540">
    <property type="entry name" value="P-loop containing nucleoside triphosphate hydrolases"/>
    <property type="match status" value="1"/>
</dbReference>
<name>N4WAX6_9BACI</name>
<dbReference type="FunFam" id="3.40.50.300:FF:000777">
    <property type="entry name" value="tRNA (N6-adenosine(37)-N6)-threonylcarbamoyltransferase complex ATPase TsaE"/>
    <property type="match status" value="1"/>
</dbReference>
<dbReference type="AlphaFoldDB" id="N4WAX6"/>
<evidence type="ECO:0000256" key="2">
    <source>
        <dbReference type="ARBA" id="ARBA00007599"/>
    </source>
</evidence>
<keyword evidence="8" id="KW-0067">ATP-binding</keyword>
<dbReference type="STRING" id="1308866.J416_10946"/>
<dbReference type="RefSeq" id="WP_003470693.1">
    <property type="nucleotide sequence ID" value="NZ_APML01000045.1"/>
</dbReference>
<keyword evidence="9" id="KW-0460">Magnesium</keyword>
<keyword evidence="12" id="KW-1185">Reference proteome</keyword>
<keyword evidence="5" id="KW-0819">tRNA processing</keyword>
<dbReference type="GO" id="GO:0005524">
    <property type="term" value="F:ATP binding"/>
    <property type="evidence" value="ECO:0007669"/>
    <property type="project" value="UniProtKB-KW"/>
</dbReference>
<dbReference type="GO" id="GO:0046872">
    <property type="term" value="F:metal ion binding"/>
    <property type="evidence" value="ECO:0007669"/>
    <property type="project" value="UniProtKB-KW"/>
</dbReference>
<dbReference type="PANTHER" id="PTHR33540">
    <property type="entry name" value="TRNA THREONYLCARBAMOYLADENOSINE BIOSYNTHESIS PROTEIN TSAE"/>
    <property type="match status" value="1"/>
</dbReference>
<keyword evidence="6" id="KW-0479">Metal-binding</keyword>
<comment type="similarity">
    <text evidence="2">Belongs to the TsaE family.</text>
</comment>
<dbReference type="OrthoDB" id="9815896at2"/>
<proteinExistence type="inferred from homology"/>
<dbReference type="eggNOG" id="COG0802">
    <property type="taxonomic scope" value="Bacteria"/>
</dbReference>
<sequence>MNDYIIKTTTEDMTKQLGERMALLLRQGNVITLSGDLGAGKTTLTKGIGKGIGVKRTINSPTFTIVKEYMGNLPLYHMDAYRLENSDEDIGFEEYFYSDGVTVVEWPSFIEEFLPAERLDIVMKRSGENEREIHLYPQGSDHEFICKELYR</sequence>
<organism evidence="11 12">
    <name type="scientific">Gracilibacillus halophilus YIM-C55.5</name>
    <dbReference type="NCBI Taxonomy" id="1308866"/>
    <lineage>
        <taxon>Bacteria</taxon>
        <taxon>Bacillati</taxon>
        <taxon>Bacillota</taxon>
        <taxon>Bacilli</taxon>
        <taxon>Bacillales</taxon>
        <taxon>Bacillaceae</taxon>
        <taxon>Gracilibacillus</taxon>
    </lineage>
</organism>
<gene>
    <name evidence="11" type="ORF">J416_10946</name>
</gene>
<dbReference type="GO" id="GO:0005737">
    <property type="term" value="C:cytoplasm"/>
    <property type="evidence" value="ECO:0007669"/>
    <property type="project" value="UniProtKB-SubCell"/>
</dbReference>
<evidence type="ECO:0000313" key="12">
    <source>
        <dbReference type="Proteomes" id="UP000012283"/>
    </source>
</evidence>
<evidence type="ECO:0000256" key="8">
    <source>
        <dbReference type="ARBA" id="ARBA00022840"/>
    </source>
</evidence>
<dbReference type="Pfam" id="PF02367">
    <property type="entry name" value="TsaE"/>
    <property type="match status" value="1"/>
</dbReference>
<comment type="subcellular location">
    <subcellularLocation>
        <location evidence="1">Cytoplasm</location>
    </subcellularLocation>
</comment>
<evidence type="ECO:0000256" key="9">
    <source>
        <dbReference type="ARBA" id="ARBA00022842"/>
    </source>
</evidence>
<reference evidence="11 12" key="1">
    <citation type="submission" date="2013-03" db="EMBL/GenBank/DDBJ databases">
        <title>Draft genome sequence of Gracibacillus halophilus YIM-C55.5, a moderately halophilic and thermophilic organism from the Xiaochaidamu salt lake.</title>
        <authorList>
            <person name="Sugumar T."/>
            <person name="Polireddy D.R."/>
            <person name="Antony A."/>
            <person name="Madhava Y.R."/>
            <person name="Sivakumar N."/>
        </authorList>
    </citation>
    <scope>NUCLEOTIDE SEQUENCE [LARGE SCALE GENOMIC DNA]</scope>
    <source>
        <strain evidence="11 12">YIM-C55.5</strain>
    </source>
</reference>